<name>A0A6J6IB56_9ZZZZ</name>
<dbReference type="EMBL" id="CAEZVK010000007">
    <property type="protein sequence ID" value="CAB4622786.1"/>
    <property type="molecule type" value="Genomic_DNA"/>
</dbReference>
<dbReference type="PANTHER" id="PTHR21240:SF28">
    <property type="entry name" value="ISO-OROTATE DECARBOXYLASE (EUROFUNG)"/>
    <property type="match status" value="1"/>
</dbReference>
<evidence type="ECO:0000259" key="2">
    <source>
        <dbReference type="Pfam" id="PF04909"/>
    </source>
</evidence>
<dbReference type="GO" id="GO:0016787">
    <property type="term" value="F:hydrolase activity"/>
    <property type="evidence" value="ECO:0007669"/>
    <property type="project" value="InterPro"/>
</dbReference>
<dbReference type="InterPro" id="IPR006680">
    <property type="entry name" value="Amidohydro-rel"/>
</dbReference>
<accession>A0A6J6IB56</accession>
<reference evidence="3" key="1">
    <citation type="submission" date="2020-05" db="EMBL/GenBank/DDBJ databases">
        <authorList>
            <person name="Chiriac C."/>
            <person name="Salcher M."/>
            <person name="Ghai R."/>
            <person name="Kavagutti S V."/>
        </authorList>
    </citation>
    <scope>NUCLEOTIDE SEQUENCE</scope>
</reference>
<evidence type="ECO:0000313" key="3">
    <source>
        <dbReference type="EMBL" id="CAB4622786.1"/>
    </source>
</evidence>
<dbReference type="InterPro" id="IPR032465">
    <property type="entry name" value="ACMSD"/>
</dbReference>
<dbReference type="InterPro" id="IPR032466">
    <property type="entry name" value="Metal_Hydrolase"/>
</dbReference>
<feature type="domain" description="Amidohydrolase-related" evidence="2">
    <location>
        <begin position="101"/>
        <end position="394"/>
    </location>
</feature>
<evidence type="ECO:0000256" key="1">
    <source>
        <dbReference type="ARBA" id="ARBA00023239"/>
    </source>
</evidence>
<dbReference type="Pfam" id="PF04909">
    <property type="entry name" value="Amidohydro_2"/>
    <property type="match status" value="1"/>
</dbReference>
<dbReference type="GO" id="GO:0019748">
    <property type="term" value="P:secondary metabolic process"/>
    <property type="evidence" value="ECO:0007669"/>
    <property type="project" value="TreeGrafter"/>
</dbReference>
<sequence length="402" mass="45531">MEIPRIISVDDHVVEPPDLWSARLPEKYRDRGPRVERHKVSMTITGGYGFTVDDPNGKDCDVWYYDDLVYPFTRLSAAVGAEVVQNEPCTFDDILVGCYDQTARLADMDANHVEASICFPNILPRFCGQAFLEREDKELALLCVQVYNDWMIDEWCGGAGYGRLIPLTMIPLWDVDLAVAEVKRCAAKGSHNITFSENPVPLGLPSLHSGHWDKLFAACVETDTVINMHIGSSSKMPSTAPDAPFIISSTLTFQNAMGSLLDYVFGGVFERFPDLRVAYSEGQAGWLPYILERSDKLWEERLLDTTGFGSKLKQPPSTYMKQNVWYCIFDDETAMKNRDVIGIDRLTFEVDYPHADSTFPHTKEVAERMAAKAGFNDYEAHRFFRGNAIELYKLDKYYGIMK</sequence>
<protein>
    <submittedName>
        <fullName evidence="3">Unannotated protein</fullName>
    </submittedName>
</protein>
<dbReference type="GO" id="GO:0016831">
    <property type="term" value="F:carboxy-lyase activity"/>
    <property type="evidence" value="ECO:0007669"/>
    <property type="project" value="InterPro"/>
</dbReference>
<gene>
    <name evidence="3" type="ORF">UFOPK2000_00170</name>
    <name evidence="4" type="ORF">UFOPK3708_01051</name>
</gene>
<dbReference type="Gene3D" id="3.20.20.140">
    <property type="entry name" value="Metal-dependent hydrolases"/>
    <property type="match status" value="1"/>
</dbReference>
<proteinExistence type="predicted"/>
<organism evidence="3">
    <name type="scientific">freshwater metagenome</name>
    <dbReference type="NCBI Taxonomy" id="449393"/>
    <lineage>
        <taxon>unclassified sequences</taxon>
        <taxon>metagenomes</taxon>
        <taxon>ecological metagenomes</taxon>
    </lineage>
</organism>
<dbReference type="SUPFAM" id="SSF51556">
    <property type="entry name" value="Metallo-dependent hydrolases"/>
    <property type="match status" value="1"/>
</dbReference>
<dbReference type="EMBL" id="CAFBNA010000059">
    <property type="protein sequence ID" value="CAB4934510.1"/>
    <property type="molecule type" value="Genomic_DNA"/>
</dbReference>
<dbReference type="GO" id="GO:0005737">
    <property type="term" value="C:cytoplasm"/>
    <property type="evidence" value="ECO:0007669"/>
    <property type="project" value="TreeGrafter"/>
</dbReference>
<evidence type="ECO:0000313" key="4">
    <source>
        <dbReference type="EMBL" id="CAB4934510.1"/>
    </source>
</evidence>
<keyword evidence="1" id="KW-0456">Lyase</keyword>
<dbReference type="PANTHER" id="PTHR21240">
    <property type="entry name" value="2-AMINO-3-CARBOXYLMUCONATE-6-SEMIALDEHYDE DECARBOXYLASE"/>
    <property type="match status" value="1"/>
</dbReference>
<dbReference type="AlphaFoldDB" id="A0A6J6IB56"/>